<sequence>MEIKNFSYIISSDNFDIIHREKIYLNEEITQSSEVIMENNGIKTRIKFELATGHEIDKSDFLFIPETNFLFYRGNIEWCAFDLTNKNISRNESATQLPYIEKRNNIILIFDDLYAECTDLKAERIDNVPIDPPTESVEYEDRIEFNSPIFGKQTLKLNK</sequence>
<dbReference type="Proteomes" id="UP001203342">
    <property type="component" value="Unassembled WGS sequence"/>
</dbReference>
<keyword evidence="2" id="KW-1185">Reference proteome</keyword>
<gene>
    <name evidence="1" type="ORF">NAT47_06995</name>
</gene>
<reference evidence="1 2" key="1">
    <citation type="submission" date="2022-05" db="EMBL/GenBank/DDBJ databases">
        <title>Flavobacterium sp., isolated from activated sludge.</title>
        <authorList>
            <person name="Ran Q."/>
        </authorList>
    </citation>
    <scope>NUCLEOTIDE SEQUENCE [LARGE SCALE GENOMIC DNA]</scope>
    <source>
        <strain evidence="1 2">HXWNR69</strain>
    </source>
</reference>
<dbReference type="EMBL" id="JAMLJN010000005">
    <property type="protein sequence ID" value="MCL9770158.1"/>
    <property type="molecule type" value="Genomic_DNA"/>
</dbReference>
<dbReference type="RefSeq" id="WP_250581665.1">
    <property type="nucleotide sequence ID" value="NZ_JAMLJN010000005.1"/>
</dbReference>
<comment type="caution">
    <text evidence="1">The sequence shown here is derived from an EMBL/GenBank/DDBJ whole genome shotgun (WGS) entry which is preliminary data.</text>
</comment>
<evidence type="ECO:0000313" key="1">
    <source>
        <dbReference type="EMBL" id="MCL9770158.1"/>
    </source>
</evidence>
<evidence type="ECO:0000313" key="2">
    <source>
        <dbReference type="Proteomes" id="UP001203342"/>
    </source>
</evidence>
<organism evidence="1 2">
    <name type="scientific">Flavobacterium fragile</name>
    <dbReference type="NCBI Taxonomy" id="2949085"/>
    <lineage>
        <taxon>Bacteria</taxon>
        <taxon>Pseudomonadati</taxon>
        <taxon>Bacteroidota</taxon>
        <taxon>Flavobacteriia</taxon>
        <taxon>Flavobacteriales</taxon>
        <taxon>Flavobacteriaceae</taxon>
        <taxon>Flavobacterium</taxon>
    </lineage>
</organism>
<name>A0ABT0TGS6_9FLAO</name>
<proteinExistence type="predicted"/>
<protein>
    <submittedName>
        <fullName evidence="1">Uncharacterized protein</fullName>
    </submittedName>
</protein>
<accession>A0ABT0TGS6</accession>